<protein>
    <submittedName>
        <fullName evidence="3">Uncharacterized protein</fullName>
    </submittedName>
</protein>
<keyword evidence="4" id="KW-1185">Reference proteome</keyword>
<dbReference type="EMBL" id="CP078073">
    <property type="protein sequence ID" value="QXL89688.1"/>
    <property type="molecule type" value="Genomic_DNA"/>
</dbReference>
<evidence type="ECO:0000313" key="2">
    <source>
        <dbReference type="EMBL" id="MBY4892970.1"/>
    </source>
</evidence>
<evidence type="ECO:0000313" key="3">
    <source>
        <dbReference type="EMBL" id="QXL89688.1"/>
    </source>
</evidence>
<organism evidence="3">
    <name type="scientific">Gymnodinialimonas phycosphaerae</name>
    <dbReference type="NCBI Taxonomy" id="2841589"/>
    <lineage>
        <taxon>Bacteria</taxon>
        <taxon>Pseudomonadati</taxon>
        <taxon>Pseudomonadota</taxon>
        <taxon>Alphaproteobacteria</taxon>
        <taxon>Rhodobacterales</taxon>
        <taxon>Paracoccaceae</taxon>
        <taxon>Gymnodinialimonas</taxon>
    </lineage>
</organism>
<dbReference type="AlphaFoldDB" id="A0A975TXT1"/>
<sequence>MSDENKILTVSYGTFSCTLEGFDRPFEAMKAIAEYFRDLAAEDRYFGAEPPTPDAETLHRITEAAIERRVEARVLASGMIMRPEGAPAEDTPAFMSAGLDAGLDIEDAIESVAPEAEEEADMTAEVAEVGVEAAEEEAEMIAEVAEEVAEAAEAVADGVPEDAPEIAEDSLDATEEAAEAKAEDDDASEDIAAEDGAVEDVASEEDDVAEDISADTAEAVEEAADGIMPEAADAEPSVEDTIAGIAAAMAADTVEETAEETTADQDLEGEDAFVAGDIWSEDDGFAGDDTVARQEPTTDEGDAGADTLIAVAAALAAGGAVAAYSDDEEDDDVNNIAELDEEADDITDGDVDSIFADEPDAEDAFDGASVAARLARIRRASLAENGDRAATVQPDDELISAGGEGAAPEPVIEADDDAAVAALAAAFETEATTMAAAPEAIETLDAEEADADDSILAAIADSTEPEAETPRPTVAATDTDEDMDRLFTATEGRLSTNETSRRRANIEHLKAAVAARVADTRYAAEGATASDLAAATDTAAEYRDDLARVMRQRRVRVDVTRRRAAEEARPTPLVLVSEQRVDHEVGQAAADAATIMPRRVALAEGEVATTLRPVTAAPLVLDTPVVDDAPVADIAPAADVAPEIDETPEIDVEALEQARPAPRKMAATLANLAQRAGQIAIGLNRPAPVEAEAKHVAELAPEQMPEDAPEEAAEDAAEATPEPEVAEVPEAFEDEDGVFVPADTAEETAAEAPSDVLESASDEENDQEYDDPIAALEAQLAREMDAEAETAPAAAPENAEEEVDHFSRFAELLADSEATEIDEVLEMGAEYLTDEAGLVEFKRMQLLRLVRIATDGSISRKEAISAVDKLTDDGVLVALGGSQYRMRRGL</sequence>
<accession>A0A975TXT1</accession>
<evidence type="ECO:0000256" key="1">
    <source>
        <dbReference type="SAM" id="MobiDB-lite"/>
    </source>
</evidence>
<feature type="region of interest" description="Disordered" evidence="1">
    <location>
        <begin position="171"/>
        <end position="209"/>
    </location>
</feature>
<name>A0A975TXT1_9RHOB</name>
<proteinExistence type="predicted"/>
<dbReference type="PROSITE" id="PS51257">
    <property type="entry name" value="PROKAR_LIPOPROTEIN"/>
    <property type="match status" value="1"/>
</dbReference>
<feature type="compositionally biased region" description="Acidic residues" evidence="1">
    <location>
        <begin position="704"/>
        <end position="717"/>
    </location>
</feature>
<dbReference type="Proteomes" id="UP000693972">
    <property type="component" value="Unassembled WGS sequence"/>
</dbReference>
<feature type="region of interest" description="Disordered" evidence="1">
    <location>
        <begin position="701"/>
        <end position="724"/>
    </location>
</feature>
<dbReference type="RefSeq" id="WP_257892713.1">
    <property type="nucleotide sequence ID" value="NZ_JAIMBW010000001.1"/>
</dbReference>
<feature type="region of interest" description="Disordered" evidence="1">
    <location>
        <begin position="747"/>
        <end position="769"/>
    </location>
</feature>
<evidence type="ECO:0000313" key="4">
    <source>
        <dbReference type="Proteomes" id="UP000693972"/>
    </source>
</evidence>
<dbReference type="EMBL" id="JAIMBW010000001">
    <property type="protein sequence ID" value="MBY4892970.1"/>
    <property type="molecule type" value="Genomic_DNA"/>
</dbReference>
<reference evidence="3 4" key="1">
    <citation type="submission" date="2021-07" db="EMBL/GenBank/DDBJ databases">
        <title>Karlodiniumbacter phycospheric gen. nov., sp. nov., a phycosphere bacterium isolated from karlodinium veneficum.</title>
        <authorList>
            <person name="Peng Y."/>
            <person name="Jiang L."/>
            <person name="Lee J."/>
        </authorList>
    </citation>
    <scope>NUCLEOTIDE SEQUENCE</scope>
    <source>
        <strain evidence="3 4">N5</strain>
    </source>
</reference>
<gene>
    <name evidence="2" type="ORF">KUL25_09360</name>
    <name evidence="3" type="ORF">KUL25_09365</name>
</gene>
<feature type="compositionally biased region" description="Acidic residues" evidence="1">
    <location>
        <begin position="760"/>
        <end position="769"/>
    </location>
</feature>